<proteinExistence type="predicted"/>
<dbReference type="HOGENOM" id="CLU_2812715_0_0_1"/>
<accession>G9NXW3</accession>
<sequence length="67" mass="7699">MPFLVEWDYPALLGAQSAFPQLPLRNIILAALKLEPSWLSKCNMHGFGALRQVLQDRTLTIQPRIFY</sequence>
<evidence type="ECO:0000313" key="1">
    <source>
        <dbReference type="EMBL" id="EHK44292.1"/>
    </source>
</evidence>
<organism evidence="1 2">
    <name type="scientific">Hypocrea atroviridis (strain ATCC 20476 / IMI 206040)</name>
    <name type="common">Trichoderma atroviride</name>
    <dbReference type="NCBI Taxonomy" id="452589"/>
    <lineage>
        <taxon>Eukaryota</taxon>
        <taxon>Fungi</taxon>
        <taxon>Dikarya</taxon>
        <taxon>Ascomycota</taxon>
        <taxon>Pezizomycotina</taxon>
        <taxon>Sordariomycetes</taxon>
        <taxon>Hypocreomycetidae</taxon>
        <taxon>Hypocreales</taxon>
        <taxon>Hypocreaceae</taxon>
        <taxon>Trichoderma</taxon>
    </lineage>
</organism>
<comment type="caution">
    <text evidence="1">The sequence shown here is derived from an EMBL/GenBank/DDBJ whole genome shotgun (WGS) entry which is preliminary data.</text>
</comment>
<keyword evidence="2" id="KW-1185">Reference proteome</keyword>
<dbReference type="AlphaFoldDB" id="G9NXW3"/>
<name>G9NXW3_HYPAI</name>
<evidence type="ECO:0000313" key="2">
    <source>
        <dbReference type="Proteomes" id="UP000005426"/>
    </source>
</evidence>
<gene>
    <name evidence="1" type="ORF">TRIATDRAFT_300548</name>
</gene>
<reference evidence="1 2" key="1">
    <citation type="journal article" date="2011" name="Genome Biol.">
        <title>Comparative genome sequence analysis underscores mycoparasitism as the ancestral life style of Trichoderma.</title>
        <authorList>
            <person name="Kubicek C.P."/>
            <person name="Herrera-Estrella A."/>
            <person name="Seidl-Seiboth V."/>
            <person name="Martinez D.A."/>
            <person name="Druzhinina I.S."/>
            <person name="Thon M."/>
            <person name="Zeilinger S."/>
            <person name="Casas-Flores S."/>
            <person name="Horwitz B.A."/>
            <person name="Mukherjee P.K."/>
            <person name="Mukherjee M."/>
            <person name="Kredics L."/>
            <person name="Alcaraz L.D."/>
            <person name="Aerts A."/>
            <person name="Antal Z."/>
            <person name="Atanasova L."/>
            <person name="Cervantes-Badillo M.G."/>
            <person name="Challacombe J."/>
            <person name="Chertkov O."/>
            <person name="McCluskey K."/>
            <person name="Coulpier F."/>
            <person name="Deshpande N."/>
            <person name="von Doehren H."/>
            <person name="Ebbole D.J."/>
            <person name="Esquivel-Naranjo E.U."/>
            <person name="Fekete E."/>
            <person name="Flipphi M."/>
            <person name="Glaser F."/>
            <person name="Gomez-Rodriguez E.Y."/>
            <person name="Gruber S."/>
            <person name="Han C."/>
            <person name="Henrissat B."/>
            <person name="Hermosa R."/>
            <person name="Hernandez-Onate M."/>
            <person name="Karaffa L."/>
            <person name="Kosti I."/>
            <person name="Le Crom S."/>
            <person name="Lindquist E."/>
            <person name="Lucas S."/>
            <person name="Luebeck M."/>
            <person name="Luebeck P.S."/>
            <person name="Margeot A."/>
            <person name="Metz B."/>
            <person name="Misra M."/>
            <person name="Nevalainen H."/>
            <person name="Omann M."/>
            <person name="Packer N."/>
            <person name="Perrone G."/>
            <person name="Uresti-Rivera E.E."/>
            <person name="Salamov A."/>
            <person name="Schmoll M."/>
            <person name="Seiboth B."/>
            <person name="Shapiro H."/>
            <person name="Sukno S."/>
            <person name="Tamayo-Ramos J.A."/>
            <person name="Tisch D."/>
            <person name="Wiest A."/>
            <person name="Wilkinson H.H."/>
            <person name="Zhang M."/>
            <person name="Coutinho P.M."/>
            <person name="Kenerley C.M."/>
            <person name="Monte E."/>
            <person name="Baker S.E."/>
            <person name="Grigoriev I.V."/>
        </authorList>
    </citation>
    <scope>NUCLEOTIDE SEQUENCE [LARGE SCALE GENOMIC DNA]</scope>
    <source>
        <strain evidence="2">ATCC 20476 / IMI 206040</strain>
    </source>
</reference>
<protein>
    <submittedName>
        <fullName evidence="1">Uncharacterized protein</fullName>
    </submittedName>
</protein>
<dbReference type="Proteomes" id="UP000005426">
    <property type="component" value="Unassembled WGS sequence"/>
</dbReference>
<dbReference type="EMBL" id="ABDG02000025">
    <property type="protein sequence ID" value="EHK44292.1"/>
    <property type="molecule type" value="Genomic_DNA"/>
</dbReference>